<comment type="caution">
    <text evidence="2">The sequence shown here is derived from an EMBL/GenBank/DDBJ whole genome shotgun (WGS) entry which is preliminary data.</text>
</comment>
<evidence type="ECO:0000259" key="1">
    <source>
        <dbReference type="Pfam" id="PF21505"/>
    </source>
</evidence>
<proteinExistence type="predicted"/>
<feature type="domain" description="26S proteasome non-ATPase regulatory subunit 1/RPN2 N-terminal" evidence="1">
    <location>
        <begin position="2"/>
        <end position="116"/>
    </location>
</feature>
<organism evidence="2 3">
    <name type="scientific">Kipferlia bialata</name>
    <dbReference type="NCBI Taxonomy" id="797122"/>
    <lineage>
        <taxon>Eukaryota</taxon>
        <taxon>Metamonada</taxon>
        <taxon>Carpediemonas-like organisms</taxon>
        <taxon>Kipferlia</taxon>
    </lineage>
</organism>
<accession>A0A9K3GRU8</accession>
<evidence type="ECO:0000313" key="3">
    <source>
        <dbReference type="Proteomes" id="UP000265618"/>
    </source>
</evidence>
<dbReference type="Pfam" id="PF21505">
    <property type="entry name" value="RPN2_N"/>
    <property type="match status" value="1"/>
</dbReference>
<feature type="non-terminal residue" evidence="2">
    <location>
        <position position="1"/>
    </location>
</feature>
<reference evidence="2 3" key="1">
    <citation type="journal article" date="2018" name="PLoS ONE">
        <title>The draft genome of Kipferlia bialata reveals reductive genome evolution in fornicate parasites.</title>
        <authorList>
            <person name="Tanifuji G."/>
            <person name="Takabayashi S."/>
            <person name="Kume K."/>
            <person name="Takagi M."/>
            <person name="Nakayama T."/>
            <person name="Kamikawa R."/>
            <person name="Inagaki Y."/>
            <person name="Hashimoto T."/>
        </authorList>
    </citation>
    <scope>NUCLEOTIDE SEQUENCE [LARGE SCALE GENOMIC DNA]</scope>
    <source>
        <strain evidence="2">NY0173</strain>
    </source>
</reference>
<protein>
    <recommendedName>
        <fullName evidence="1">26S proteasome non-ATPase regulatory subunit 1/RPN2 N-terminal domain-containing protein</fullName>
    </recommendedName>
</protein>
<gene>
    <name evidence="2" type="ORF">KIPB_016195</name>
</gene>
<dbReference type="Proteomes" id="UP000265618">
    <property type="component" value="Unassembled WGS sequence"/>
</dbReference>
<evidence type="ECO:0000313" key="2">
    <source>
        <dbReference type="EMBL" id="GIQ92430.1"/>
    </source>
</evidence>
<dbReference type="InterPro" id="IPR048570">
    <property type="entry name" value="PSMD1_RPN2_N"/>
</dbReference>
<dbReference type="AlphaFoldDB" id="A0A9K3GRU8"/>
<dbReference type="EMBL" id="BDIP01009686">
    <property type="protein sequence ID" value="GIQ92430.1"/>
    <property type="molecule type" value="Genomic_DNA"/>
</dbReference>
<keyword evidence="3" id="KW-1185">Reference proteome</keyword>
<name>A0A9K3GRU8_9EUKA</name>
<feature type="non-terminal residue" evidence="2">
    <location>
        <position position="118"/>
    </location>
</feature>
<sequence length="118" mass="12557">VTHRKELFTSLASLYQTYAPGQSQALAECMARVADTEALTAMLLRLAAAEDTNQNLVALQVAFDIVDSLPPAVVERVSLAVRLGAQDNASASVARVLSVLGGEAPVKLMKEFLKTNSK</sequence>